<feature type="region of interest" description="Disordered" evidence="1">
    <location>
        <begin position="1"/>
        <end position="23"/>
    </location>
</feature>
<dbReference type="RefSeq" id="WP_007228852.1">
    <property type="nucleotide sequence ID" value="NZ_SHNP01000004.1"/>
</dbReference>
<dbReference type="Proteomes" id="UP001143307">
    <property type="component" value="Unassembled WGS sequence"/>
</dbReference>
<dbReference type="Pfam" id="PF20661">
    <property type="entry name" value="SutA-RBD"/>
    <property type="match status" value="1"/>
</dbReference>
<protein>
    <recommendedName>
        <fullName evidence="2">Transcriptional regulator SutA RNAP-binding domain-containing protein</fullName>
    </recommendedName>
</protein>
<feature type="region of interest" description="Disordered" evidence="1">
    <location>
        <begin position="39"/>
        <end position="65"/>
    </location>
</feature>
<dbReference type="InterPro" id="IPR049191">
    <property type="entry name" value="SutA_RBD"/>
</dbReference>
<accession>A0ABT3SWA3</accession>
<evidence type="ECO:0000313" key="3">
    <source>
        <dbReference type="EMBL" id="MCX2974275.1"/>
    </source>
</evidence>
<gene>
    <name evidence="3" type="ORF">EYC87_11845</name>
</gene>
<sequence length="65" mass="6784">MATKPLTTLGKKKQPAAVETSSSLDDKVKAFLEAGGKIEKVESGISGQPSMAPPKPKPSESKESE</sequence>
<evidence type="ECO:0000313" key="4">
    <source>
        <dbReference type="Proteomes" id="UP001143307"/>
    </source>
</evidence>
<feature type="domain" description="Transcriptional regulator SutA RNAP-binding" evidence="2">
    <location>
        <begin position="15"/>
        <end position="49"/>
    </location>
</feature>
<dbReference type="EMBL" id="SHNP01000004">
    <property type="protein sequence ID" value="MCX2974275.1"/>
    <property type="molecule type" value="Genomic_DNA"/>
</dbReference>
<evidence type="ECO:0000259" key="2">
    <source>
        <dbReference type="Pfam" id="PF20661"/>
    </source>
</evidence>
<keyword evidence="4" id="KW-1185">Reference proteome</keyword>
<comment type="caution">
    <text evidence="3">The sequence shown here is derived from an EMBL/GenBank/DDBJ whole genome shotgun (WGS) entry which is preliminary data.</text>
</comment>
<organism evidence="3 4">
    <name type="scientific">Candidatus Seongchinamella marina</name>
    <dbReference type="NCBI Taxonomy" id="2518990"/>
    <lineage>
        <taxon>Bacteria</taxon>
        <taxon>Pseudomonadati</taxon>
        <taxon>Pseudomonadota</taxon>
        <taxon>Gammaproteobacteria</taxon>
        <taxon>Cellvibrionales</taxon>
        <taxon>Halieaceae</taxon>
        <taxon>Seongchinamella</taxon>
    </lineage>
</organism>
<reference evidence="3" key="1">
    <citation type="submission" date="2019-02" db="EMBL/GenBank/DDBJ databases">
        <authorList>
            <person name="Li S.-H."/>
        </authorList>
    </citation>
    <scope>NUCLEOTIDE SEQUENCE</scope>
    <source>
        <strain evidence="3">IMCC8485</strain>
    </source>
</reference>
<proteinExistence type="predicted"/>
<name>A0ABT3SWA3_9GAMM</name>
<evidence type="ECO:0000256" key="1">
    <source>
        <dbReference type="SAM" id="MobiDB-lite"/>
    </source>
</evidence>